<dbReference type="InterPro" id="IPR001810">
    <property type="entry name" value="F-box_dom"/>
</dbReference>
<dbReference type="CDD" id="cd09917">
    <property type="entry name" value="F-box_SF"/>
    <property type="match status" value="1"/>
</dbReference>
<evidence type="ECO:0000313" key="4">
    <source>
        <dbReference type="WBParaSite" id="SBAD_0000862701-mRNA-1"/>
    </source>
</evidence>
<feature type="domain" description="F-box" evidence="1">
    <location>
        <begin position="1"/>
        <end position="45"/>
    </location>
</feature>
<dbReference type="InterPro" id="IPR036047">
    <property type="entry name" value="F-box-like_dom_sf"/>
</dbReference>
<dbReference type="SUPFAM" id="SSF52047">
    <property type="entry name" value="RNI-like"/>
    <property type="match status" value="1"/>
</dbReference>
<reference evidence="2 3" key="2">
    <citation type="submission" date="2018-11" db="EMBL/GenBank/DDBJ databases">
        <authorList>
            <consortium name="Pathogen Informatics"/>
        </authorList>
    </citation>
    <scope>NUCLEOTIDE SEQUENCE [LARGE SCALE GENOMIC DNA]</scope>
</reference>
<dbReference type="Pfam" id="PF12937">
    <property type="entry name" value="F-box-like"/>
    <property type="match status" value="1"/>
</dbReference>
<dbReference type="Gene3D" id="1.20.1280.50">
    <property type="match status" value="1"/>
</dbReference>
<accession>A0A183IXH0</accession>
<evidence type="ECO:0000259" key="1">
    <source>
        <dbReference type="PROSITE" id="PS50181"/>
    </source>
</evidence>
<protein>
    <submittedName>
        <fullName evidence="4">F-box domain-containing protein</fullName>
    </submittedName>
</protein>
<dbReference type="EMBL" id="UZAM01011476">
    <property type="protein sequence ID" value="VDP16478.1"/>
    <property type="molecule type" value="Genomic_DNA"/>
</dbReference>
<dbReference type="AlphaFoldDB" id="A0A183IXH0"/>
<dbReference type="SUPFAM" id="SSF81383">
    <property type="entry name" value="F-box domain"/>
    <property type="match status" value="1"/>
</dbReference>
<evidence type="ECO:0000313" key="3">
    <source>
        <dbReference type="Proteomes" id="UP000270296"/>
    </source>
</evidence>
<dbReference type="SMART" id="SM00256">
    <property type="entry name" value="FBOX"/>
    <property type="match status" value="1"/>
</dbReference>
<sequence>MDQLPDEMLMAIFQYLDFKSRLKASAVCWKWHTLLQVCNVHRDDVAVVNVFGCKVWDVNIDDAAKERLGTALSGSADQLVSIPKRCSSLKIWFDKKSFVSKVLKVLAGNNMKTKCLDLYPYDDVLPLNIVKKHFPDLEALILRPHSTEFFWTGMDMPYFPNFSHLKTLILENVTLCGTAAFPPSLRQLEWHHRDDSALEAFMDKVSACRNLQCLMIAYVHFDASSLTRLLSIFTQLKFLRTLGFKFVRFPVLTQLECGTNSPPIKILKLDSCYGNIRDIVTMFRNFIPVTLSFLSINTILEENQLSDINSLVPSLARQNILLHLGIMQRITG</sequence>
<organism evidence="4">
    <name type="scientific">Soboliphyme baturini</name>
    <dbReference type="NCBI Taxonomy" id="241478"/>
    <lineage>
        <taxon>Eukaryota</taxon>
        <taxon>Metazoa</taxon>
        <taxon>Ecdysozoa</taxon>
        <taxon>Nematoda</taxon>
        <taxon>Enoplea</taxon>
        <taxon>Dorylaimia</taxon>
        <taxon>Dioctophymatida</taxon>
        <taxon>Dioctophymatoidea</taxon>
        <taxon>Soboliphymatidae</taxon>
        <taxon>Soboliphyme</taxon>
    </lineage>
</organism>
<dbReference type="OrthoDB" id="5818988at2759"/>
<dbReference type="PROSITE" id="PS50181">
    <property type="entry name" value="FBOX"/>
    <property type="match status" value="1"/>
</dbReference>
<dbReference type="WBParaSite" id="SBAD_0000862701-mRNA-1">
    <property type="protein sequence ID" value="SBAD_0000862701-mRNA-1"/>
    <property type="gene ID" value="SBAD_0000862701"/>
</dbReference>
<dbReference type="Proteomes" id="UP000270296">
    <property type="component" value="Unassembled WGS sequence"/>
</dbReference>
<proteinExistence type="predicted"/>
<evidence type="ECO:0000313" key="2">
    <source>
        <dbReference type="EMBL" id="VDP16478.1"/>
    </source>
</evidence>
<gene>
    <name evidence="2" type="ORF">SBAD_LOCUS8318</name>
</gene>
<reference evidence="4" key="1">
    <citation type="submission" date="2016-06" db="UniProtKB">
        <authorList>
            <consortium name="WormBaseParasite"/>
        </authorList>
    </citation>
    <scope>IDENTIFICATION</scope>
</reference>
<keyword evidence="3" id="KW-1185">Reference proteome</keyword>
<dbReference type="Gene3D" id="3.80.10.10">
    <property type="entry name" value="Ribonuclease Inhibitor"/>
    <property type="match status" value="1"/>
</dbReference>
<name>A0A183IXH0_9BILA</name>
<dbReference type="InterPro" id="IPR032675">
    <property type="entry name" value="LRR_dom_sf"/>
</dbReference>